<protein>
    <submittedName>
        <fullName evidence="3">Uncharacterized protein</fullName>
    </submittedName>
</protein>
<dbReference type="AlphaFoldDB" id="A0A2S9YSB1"/>
<evidence type="ECO:0000256" key="1">
    <source>
        <dbReference type="SAM" id="MobiDB-lite"/>
    </source>
</evidence>
<dbReference type="Proteomes" id="UP000238823">
    <property type="component" value="Unassembled WGS sequence"/>
</dbReference>
<name>A0A2S9YSB1_9BACT</name>
<accession>A0A2S9YSB1</accession>
<dbReference type="OrthoDB" id="5481422at2"/>
<comment type="caution">
    <text evidence="3">The sequence shown here is derived from an EMBL/GenBank/DDBJ whole genome shotgun (WGS) entry which is preliminary data.</text>
</comment>
<dbReference type="EMBL" id="PVNL01000047">
    <property type="protein sequence ID" value="PRQ07929.1"/>
    <property type="molecule type" value="Genomic_DNA"/>
</dbReference>
<proteinExistence type="predicted"/>
<keyword evidence="2" id="KW-1133">Transmembrane helix</keyword>
<dbReference type="InterPro" id="IPR008969">
    <property type="entry name" value="CarboxyPept-like_regulatory"/>
</dbReference>
<reference evidence="3 4" key="1">
    <citation type="submission" date="2018-03" db="EMBL/GenBank/DDBJ databases">
        <title>Draft Genome Sequences of the Obligatory Marine Myxobacteria Enhygromyxa salina SWB007.</title>
        <authorList>
            <person name="Poehlein A."/>
            <person name="Moghaddam J.A."/>
            <person name="Harms H."/>
            <person name="Alanjari M."/>
            <person name="Koenig G.M."/>
            <person name="Daniel R."/>
            <person name="Schaeberle T.F."/>
        </authorList>
    </citation>
    <scope>NUCLEOTIDE SEQUENCE [LARGE SCALE GENOMIC DNA]</scope>
    <source>
        <strain evidence="3 4">SWB007</strain>
    </source>
</reference>
<organism evidence="3 4">
    <name type="scientific">Enhygromyxa salina</name>
    <dbReference type="NCBI Taxonomy" id="215803"/>
    <lineage>
        <taxon>Bacteria</taxon>
        <taxon>Pseudomonadati</taxon>
        <taxon>Myxococcota</taxon>
        <taxon>Polyangia</taxon>
        <taxon>Nannocystales</taxon>
        <taxon>Nannocystaceae</taxon>
        <taxon>Enhygromyxa</taxon>
    </lineage>
</organism>
<feature type="region of interest" description="Disordered" evidence="1">
    <location>
        <begin position="33"/>
        <end position="59"/>
    </location>
</feature>
<keyword evidence="2" id="KW-0472">Membrane</keyword>
<evidence type="ECO:0000313" key="4">
    <source>
        <dbReference type="Proteomes" id="UP000238823"/>
    </source>
</evidence>
<dbReference type="RefSeq" id="WP_106089391.1">
    <property type="nucleotide sequence ID" value="NZ_PVNL01000047.1"/>
</dbReference>
<gene>
    <name evidence="3" type="ORF">ENSA7_23680</name>
</gene>
<sequence length="429" mass="45120">MNSRRAWVLLGVALAAMLTVVGVWWSADRPSVAARSDARDTNPAATARAHSRADPHATRGEGIAELPILPGAPLIGGVFVSPDEGPLTLGAIELWCADGQPGARAQLTEDGSLLAPACPTTTCVRLRHPAFEQPSAWELAPDERREFEVAAAPKISGIVRSPLGDAVVDASLAVRSDDGRRAHARTDMDGEFAVALPGLRPCDACDLQRGPPTCREAAPSEDRLRAQVLVSAPAFAPTELEVELDAQSDAVSELVLDPAAAPITGVVRGSDGELFDDRTKILATNSERPDEQHHARVVDGQFALAGLAQARYRLRAVRDGRELGILASVSPGDEVELNVEQPARGVTLELLVLHASGRPADGVRVDGGPFVGGGTDHEGHLAAADVAPGDYTLRLRAAECSVVRAVVEVTSQPTGPRRTLHLPSACEPD</sequence>
<evidence type="ECO:0000313" key="3">
    <source>
        <dbReference type="EMBL" id="PRQ07929.1"/>
    </source>
</evidence>
<evidence type="ECO:0000256" key="2">
    <source>
        <dbReference type="SAM" id="Phobius"/>
    </source>
</evidence>
<dbReference type="SUPFAM" id="SSF49464">
    <property type="entry name" value="Carboxypeptidase regulatory domain-like"/>
    <property type="match status" value="1"/>
</dbReference>
<keyword evidence="2" id="KW-0812">Transmembrane</keyword>
<feature type="transmembrane region" description="Helical" evidence="2">
    <location>
        <begin position="7"/>
        <end position="27"/>
    </location>
</feature>